<evidence type="ECO:0000256" key="2">
    <source>
        <dbReference type="ARBA" id="ARBA00006278"/>
    </source>
</evidence>
<dbReference type="GO" id="GO:0006826">
    <property type="term" value="P:iron ion transport"/>
    <property type="evidence" value="ECO:0007669"/>
    <property type="project" value="TreeGrafter"/>
</dbReference>
<keyword evidence="10" id="KW-0406">Ion transport</keyword>
<evidence type="ECO:0000256" key="11">
    <source>
        <dbReference type="ARBA" id="ARBA00023136"/>
    </source>
</evidence>
<dbReference type="EC" id="1.16.1.9" evidence="3"/>
<dbReference type="GO" id="GO:0015677">
    <property type="term" value="P:copper ion import"/>
    <property type="evidence" value="ECO:0007669"/>
    <property type="project" value="TreeGrafter"/>
</dbReference>
<dbReference type="GO" id="GO:0052851">
    <property type="term" value="F:ferric-chelate reductase (NADPH) activity"/>
    <property type="evidence" value="ECO:0007669"/>
    <property type="project" value="UniProtKB-EC"/>
</dbReference>
<reference evidence="16 17" key="1">
    <citation type="submission" date="2023-08" db="EMBL/GenBank/DDBJ databases">
        <title>Black Yeasts Isolated from many extreme environments.</title>
        <authorList>
            <person name="Coleine C."/>
            <person name="Stajich J.E."/>
            <person name="Selbmann L."/>
        </authorList>
    </citation>
    <scope>NUCLEOTIDE SEQUENCE [LARGE SCALE GENOMIC DNA]</scope>
    <source>
        <strain evidence="16 17">CCFEE 5910</strain>
    </source>
</reference>
<evidence type="ECO:0000256" key="10">
    <source>
        <dbReference type="ARBA" id="ARBA00023065"/>
    </source>
</evidence>
<evidence type="ECO:0000313" key="16">
    <source>
        <dbReference type="EMBL" id="KAK5082428.1"/>
    </source>
</evidence>
<dbReference type="SFLD" id="SFLDS00052">
    <property type="entry name" value="Ferric_Reductase_Domain"/>
    <property type="match status" value="1"/>
</dbReference>
<feature type="transmembrane region" description="Helical" evidence="14">
    <location>
        <begin position="41"/>
        <end position="59"/>
    </location>
</feature>
<evidence type="ECO:0000256" key="3">
    <source>
        <dbReference type="ARBA" id="ARBA00012668"/>
    </source>
</evidence>
<feature type="transmembrane region" description="Helical" evidence="14">
    <location>
        <begin position="263"/>
        <end position="283"/>
    </location>
</feature>
<evidence type="ECO:0000256" key="4">
    <source>
        <dbReference type="ARBA" id="ARBA00022448"/>
    </source>
</evidence>
<keyword evidence="12" id="KW-0325">Glycoprotein</keyword>
<name>A0AAN7SVH1_9EURO</name>
<keyword evidence="6 14" id="KW-0812">Transmembrane</keyword>
<evidence type="ECO:0000256" key="8">
    <source>
        <dbReference type="ARBA" id="ARBA00022989"/>
    </source>
</evidence>
<accession>A0AAN7SVH1</accession>
<evidence type="ECO:0000256" key="9">
    <source>
        <dbReference type="ARBA" id="ARBA00023002"/>
    </source>
</evidence>
<feature type="transmembrane region" description="Helical" evidence="14">
    <location>
        <begin position="237"/>
        <end position="256"/>
    </location>
</feature>
<dbReference type="InterPro" id="IPR013121">
    <property type="entry name" value="Fe_red_NAD-bd_6"/>
</dbReference>
<evidence type="ECO:0000256" key="1">
    <source>
        <dbReference type="ARBA" id="ARBA00004651"/>
    </source>
</evidence>
<dbReference type="InterPro" id="IPR013130">
    <property type="entry name" value="Fe3_Rdtase_TM_dom"/>
</dbReference>
<comment type="caution">
    <text evidence="16">The sequence shown here is derived from an EMBL/GenBank/DDBJ whole genome shotgun (WGS) entry which is preliminary data.</text>
</comment>
<keyword evidence="8 14" id="KW-1133">Transmembrane helix</keyword>
<feature type="transmembrane region" description="Helical" evidence="14">
    <location>
        <begin position="120"/>
        <end position="143"/>
    </location>
</feature>
<keyword evidence="17" id="KW-1185">Reference proteome</keyword>
<comment type="similarity">
    <text evidence="2">Belongs to the ferric reductase (FRE) family.</text>
</comment>
<evidence type="ECO:0000256" key="13">
    <source>
        <dbReference type="ARBA" id="ARBA00048483"/>
    </source>
</evidence>
<dbReference type="Proteomes" id="UP001309876">
    <property type="component" value="Unassembled WGS sequence"/>
</dbReference>
<keyword evidence="11 14" id="KW-0472">Membrane</keyword>
<gene>
    <name evidence="16" type="primary">FRP1</name>
    <name evidence="16" type="ORF">LTR05_007575</name>
</gene>
<dbReference type="SFLD" id="SFLDG01168">
    <property type="entry name" value="Ferric_reductase_subgroup_(FRE"/>
    <property type="match status" value="1"/>
</dbReference>
<evidence type="ECO:0000256" key="6">
    <source>
        <dbReference type="ARBA" id="ARBA00022692"/>
    </source>
</evidence>
<dbReference type="Pfam" id="PF08030">
    <property type="entry name" value="NAD_binding_6"/>
    <property type="match status" value="1"/>
</dbReference>
<protein>
    <recommendedName>
        <fullName evidence="3">ferric-chelate reductase (NADPH)</fullName>
        <ecNumber evidence="3">1.16.1.9</ecNumber>
    </recommendedName>
</protein>
<dbReference type="InterPro" id="IPR017927">
    <property type="entry name" value="FAD-bd_FR_type"/>
</dbReference>
<comment type="catalytic activity">
    <reaction evidence="13">
        <text>2 a Fe(II)-siderophore + NADP(+) + H(+) = 2 a Fe(III)-siderophore + NADPH</text>
        <dbReference type="Rhea" id="RHEA:28795"/>
        <dbReference type="Rhea" id="RHEA-COMP:11342"/>
        <dbReference type="Rhea" id="RHEA-COMP:11344"/>
        <dbReference type="ChEBI" id="CHEBI:15378"/>
        <dbReference type="ChEBI" id="CHEBI:29033"/>
        <dbReference type="ChEBI" id="CHEBI:29034"/>
        <dbReference type="ChEBI" id="CHEBI:57783"/>
        <dbReference type="ChEBI" id="CHEBI:58349"/>
        <dbReference type="EC" id="1.16.1.9"/>
    </reaction>
</comment>
<dbReference type="Pfam" id="PF08022">
    <property type="entry name" value="FAD_binding_8"/>
    <property type="match status" value="1"/>
</dbReference>
<evidence type="ECO:0000259" key="15">
    <source>
        <dbReference type="PROSITE" id="PS51384"/>
    </source>
</evidence>
<feature type="transmembrane region" description="Helical" evidence="14">
    <location>
        <begin position="199"/>
        <end position="217"/>
    </location>
</feature>
<keyword evidence="5" id="KW-1003">Cell membrane</keyword>
<keyword evidence="7" id="KW-0249">Electron transport</keyword>
<dbReference type="PANTHER" id="PTHR32361">
    <property type="entry name" value="FERRIC/CUPRIC REDUCTASE TRANSMEMBRANE COMPONENT"/>
    <property type="match status" value="1"/>
</dbReference>
<evidence type="ECO:0000313" key="17">
    <source>
        <dbReference type="Proteomes" id="UP001309876"/>
    </source>
</evidence>
<feature type="transmembrane region" description="Helical" evidence="14">
    <location>
        <begin position="163"/>
        <end position="187"/>
    </location>
</feature>
<evidence type="ECO:0000256" key="12">
    <source>
        <dbReference type="ARBA" id="ARBA00023180"/>
    </source>
</evidence>
<evidence type="ECO:0000256" key="5">
    <source>
        <dbReference type="ARBA" id="ARBA00022475"/>
    </source>
</evidence>
<sequence>MALSRRHGGGHGGMSGMDGIGGMDMGSTGLFQSVNIDVAHALWYIVAAIAVVRGVRSLIDYLRTLQAKRRNTSRSAIPSKPTNVLTQAYDTLHTIFREISYPALRPFRGRFLRYYTPPPLGQCLVILAFWIIVIIMLFTDVFLTPASSLYGYRWEKPAFRAGWVSVAQVPLLYALSCKFNVISIITGISYERLNWLHRWVSRTLFLTVIVHWAYFFHEWTLANFVSYQMEMMPMVTYGFAAWAVIGWTVLTGWGFFRDLSYELWLLQHLASAGVLLWLLYVHVPSYARYNIWMAVAFVAFDRIVRGAWVLVNNLHLRAFGKGGLGYRGEATALGDGYLRLNIKNVDFNWRAGQHVFLSIPACGIFESHPFTISNTRLGPTSGTPNGEETGSRDLEVFLKCHSGFTGRLQKRALAAQARDGPPPSHRVFLSGPWGTPPLSVIERCNSVIFVTSSTGAAFNMPLLEHAVKKSPFVQRVCFYWVVRHVSQISWFDARLRAAMRQLAALGLEDITFRIFVTGSVNEAELKSVNLPIDSVAEVCQCWLKSHGLPFELAVNDAQSLASTDSTDIDEKDAATKSLLGPSKAVSSSSGSGSESESFTNCCGCKSCKCKPALSSPSFVCSLGRPCSFDPLIRPTVEAARGETVVIACGGKDMMAQIRTYVAGLSDERAVHKGTGAQGIHLWTETYGW</sequence>
<dbReference type="PANTHER" id="PTHR32361:SF9">
    <property type="entry name" value="FERRIC REDUCTASE TRANSMEMBRANE COMPONENT 3-RELATED"/>
    <property type="match status" value="1"/>
</dbReference>
<dbReference type="Gene3D" id="3.40.50.80">
    <property type="entry name" value="Nucleotide-binding domain of ferredoxin-NADP reductase (FNR) module"/>
    <property type="match status" value="1"/>
</dbReference>
<comment type="subcellular location">
    <subcellularLocation>
        <location evidence="1">Cell membrane</location>
        <topology evidence="1">Multi-pass membrane protein</topology>
    </subcellularLocation>
</comment>
<organism evidence="16 17">
    <name type="scientific">Lithohypha guttulata</name>
    <dbReference type="NCBI Taxonomy" id="1690604"/>
    <lineage>
        <taxon>Eukaryota</taxon>
        <taxon>Fungi</taxon>
        <taxon>Dikarya</taxon>
        <taxon>Ascomycota</taxon>
        <taxon>Pezizomycotina</taxon>
        <taxon>Eurotiomycetes</taxon>
        <taxon>Chaetothyriomycetidae</taxon>
        <taxon>Chaetothyriales</taxon>
        <taxon>Trichomeriaceae</taxon>
        <taxon>Lithohypha</taxon>
    </lineage>
</organism>
<evidence type="ECO:0000256" key="14">
    <source>
        <dbReference type="SAM" id="Phobius"/>
    </source>
</evidence>
<proteinExistence type="inferred from homology"/>
<keyword evidence="9" id="KW-0560">Oxidoreductase</keyword>
<dbReference type="GO" id="GO:0006879">
    <property type="term" value="P:intracellular iron ion homeostasis"/>
    <property type="evidence" value="ECO:0007669"/>
    <property type="project" value="TreeGrafter"/>
</dbReference>
<dbReference type="EMBL" id="JAVRRJ010000008">
    <property type="protein sequence ID" value="KAK5082428.1"/>
    <property type="molecule type" value="Genomic_DNA"/>
</dbReference>
<dbReference type="InterPro" id="IPR039261">
    <property type="entry name" value="FNR_nucleotide-bd"/>
</dbReference>
<dbReference type="GO" id="GO:0005886">
    <property type="term" value="C:plasma membrane"/>
    <property type="evidence" value="ECO:0007669"/>
    <property type="project" value="UniProtKB-SubCell"/>
</dbReference>
<dbReference type="SUPFAM" id="SSF63380">
    <property type="entry name" value="Riboflavin synthase domain-like"/>
    <property type="match status" value="1"/>
</dbReference>
<evidence type="ECO:0000256" key="7">
    <source>
        <dbReference type="ARBA" id="ARBA00022982"/>
    </source>
</evidence>
<dbReference type="CDD" id="cd06186">
    <property type="entry name" value="NOX_Duox_like_FAD_NADP"/>
    <property type="match status" value="1"/>
</dbReference>
<dbReference type="InterPro" id="IPR017938">
    <property type="entry name" value="Riboflavin_synthase-like_b-brl"/>
</dbReference>
<dbReference type="InterPro" id="IPR013112">
    <property type="entry name" value="FAD-bd_8"/>
</dbReference>
<dbReference type="SUPFAM" id="SSF52343">
    <property type="entry name" value="Ferredoxin reductase-like, C-terminal NADP-linked domain"/>
    <property type="match status" value="1"/>
</dbReference>
<dbReference type="AlphaFoldDB" id="A0AAN7SVH1"/>
<dbReference type="PROSITE" id="PS51384">
    <property type="entry name" value="FAD_FR"/>
    <property type="match status" value="1"/>
</dbReference>
<feature type="domain" description="FAD-binding FR-type" evidence="15">
    <location>
        <begin position="290"/>
        <end position="439"/>
    </location>
</feature>
<dbReference type="Pfam" id="PF01794">
    <property type="entry name" value="Ferric_reduct"/>
    <property type="match status" value="1"/>
</dbReference>
<dbReference type="InterPro" id="IPR051410">
    <property type="entry name" value="Ferric/Cupric_Reductase"/>
</dbReference>
<keyword evidence="4" id="KW-0813">Transport</keyword>